<name>H8FNS6_MAGML</name>
<accession>H8FNS6</accession>
<dbReference type="AlphaFoldDB" id="H8FNS6"/>
<proteinExistence type="predicted"/>
<organism evidence="1 2">
    <name type="scientific">Magnetospirillum molischianum DSM 120</name>
    <dbReference type="NCBI Taxonomy" id="1150626"/>
    <lineage>
        <taxon>Bacteria</taxon>
        <taxon>Pseudomonadati</taxon>
        <taxon>Pseudomonadota</taxon>
        <taxon>Alphaproteobacteria</taxon>
        <taxon>Rhodospirillales</taxon>
        <taxon>Rhodospirillaceae</taxon>
        <taxon>Magnetospirillum</taxon>
    </lineage>
</organism>
<dbReference type="EMBL" id="CAHP01000009">
    <property type="protein sequence ID" value="CCG40014.1"/>
    <property type="molecule type" value="Genomic_DNA"/>
</dbReference>
<protein>
    <submittedName>
        <fullName evidence="1">Uncharacterized protein</fullName>
    </submittedName>
</protein>
<keyword evidence="2" id="KW-1185">Reference proteome</keyword>
<sequence>MIKWLFVTYHSPNISQRLAFDDRIGAPRLPPLESCGNNGGDSSGEVIPEALLEGLALVVRQSVDKCHEDGFLAGTACLASVRRLGLKFFALASASRSASRALAYP</sequence>
<comment type="caution">
    <text evidence="1">The sequence shown here is derived from an EMBL/GenBank/DDBJ whole genome shotgun (WGS) entry which is preliminary data.</text>
</comment>
<gene>
    <name evidence="1" type="ORF">PHAMO_170073</name>
</gene>
<reference evidence="1 2" key="1">
    <citation type="journal article" date="2012" name="J. Bacteriol.">
        <title>Draft Genome Sequence of the Purple Photosynthetic Bacterium Phaeospirillum molischianum DSM120, a Particularly Versatile Bacterium.</title>
        <authorList>
            <person name="Duquesne K."/>
            <person name="Prima V."/>
            <person name="Ji B."/>
            <person name="Rouy Z."/>
            <person name="Medigue C."/>
            <person name="Talla E."/>
            <person name="Sturgis J.N."/>
        </authorList>
    </citation>
    <scope>NUCLEOTIDE SEQUENCE [LARGE SCALE GENOMIC DNA]</scope>
    <source>
        <strain evidence="2">DSM120</strain>
    </source>
</reference>
<evidence type="ECO:0000313" key="2">
    <source>
        <dbReference type="Proteomes" id="UP000004169"/>
    </source>
</evidence>
<dbReference type="Proteomes" id="UP000004169">
    <property type="component" value="Unassembled WGS sequence"/>
</dbReference>
<evidence type="ECO:0000313" key="1">
    <source>
        <dbReference type="EMBL" id="CCG40014.1"/>
    </source>
</evidence>
<dbReference type="STRING" id="1150626.PHAMO_170073"/>